<dbReference type="OrthoDB" id="598245at2"/>
<evidence type="ECO:0000256" key="1">
    <source>
        <dbReference type="ARBA" id="ARBA00022729"/>
    </source>
</evidence>
<dbReference type="EMBL" id="JABUMC010000015">
    <property type="protein sequence ID" value="MBV6547141.1"/>
    <property type="molecule type" value="Genomic_DNA"/>
</dbReference>
<evidence type="ECO:0000313" key="3">
    <source>
        <dbReference type="EMBL" id="MBV6531697.1"/>
    </source>
</evidence>
<protein>
    <submittedName>
        <fullName evidence="4">YgiW/YdeI family stress tolerance OB fold protein</fullName>
    </submittedName>
</protein>
<keyword evidence="6" id="KW-1185">Reference proteome</keyword>
<keyword evidence="1 2" id="KW-0732">Signal</keyword>
<dbReference type="InterPro" id="IPR036700">
    <property type="entry name" value="BOBF_sf"/>
</dbReference>
<comment type="caution">
    <text evidence="4">The sequence shown here is derived from an EMBL/GenBank/DDBJ whole genome shotgun (WGS) entry which is preliminary data.</text>
</comment>
<dbReference type="EMBL" id="JABULY010000002">
    <property type="protein sequence ID" value="MBV6531697.1"/>
    <property type="molecule type" value="Genomic_DNA"/>
</dbReference>
<gene>
    <name evidence="3" type="ORF">HT657_06045</name>
    <name evidence="4" type="ORF">HT672_07600</name>
</gene>
<dbReference type="NCBIfam" id="NF033674">
    <property type="entry name" value="stress_OB_fold"/>
    <property type="match status" value="1"/>
</dbReference>
<dbReference type="RefSeq" id="WP_157402411.1">
    <property type="nucleotide sequence ID" value="NZ_JABULY010000002.1"/>
</dbReference>
<reference evidence="4 6" key="1">
    <citation type="journal article" date="2021" name="Mol. Ecol.">
        <title>Polar bear-adapted Ursidibacter maritimus are remarkably conserved after generations in captivity.</title>
        <authorList>
            <person name="Espinosa-Gongora C."/>
            <person name="Hansen M.J."/>
            <person name="Bertelsen M.F."/>
            <person name="Bojesen A.M."/>
        </authorList>
    </citation>
    <scope>NUCLEOTIDE SEQUENCE</scope>
    <source>
        <strain evidence="4">Pb43105x</strain>
        <strain evidence="3 6">Pb43106</strain>
    </source>
</reference>
<accession>A0A949WJV6</accession>
<dbReference type="PANTHER" id="PTHR36571:SF1">
    <property type="entry name" value="PROTEIN YGIW"/>
    <property type="match status" value="1"/>
</dbReference>
<evidence type="ECO:0000313" key="5">
    <source>
        <dbReference type="Proteomes" id="UP000732858"/>
    </source>
</evidence>
<organism evidence="4 5">
    <name type="scientific">Ursidibacter maritimus</name>
    <dbReference type="NCBI Taxonomy" id="1331689"/>
    <lineage>
        <taxon>Bacteria</taxon>
        <taxon>Pseudomonadati</taxon>
        <taxon>Pseudomonadota</taxon>
        <taxon>Gammaproteobacteria</taxon>
        <taxon>Pasteurellales</taxon>
        <taxon>Pasteurellaceae</taxon>
        <taxon>Ursidibacter</taxon>
    </lineage>
</organism>
<proteinExistence type="predicted"/>
<name>A0A949WJV6_9PAST</name>
<evidence type="ECO:0000313" key="6">
    <source>
        <dbReference type="Proteomes" id="UP001196379"/>
    </source>
</evidence>
<feature type="chain" id="PRO_5036991601" evidence="2">
    <location>
        <begin position="22"/>
        <end position="122"/>
    </location>
</feature>
<dbReference type="Gene3D" id="2.40.50.200">
    <property type="entry name" value="Bacterial OB-fold"/>
    <property type="match status" value="1"/>
</dbReference>
<dbReference type="Pfam" id="PF04076">
    <property type="entry name" value="BOF"/>
    <property type="match status" value="1"/>
</dbReference>
<dbReference type="Proteomes" id="UP000732858">
    <property type="component" value="Unassembled WGS sequence"/>
</dbReference>
<dbReference type="GeneID" id="65548210"/>
<dbReference type="Proteomes" id="UP001196379">
    <property type="component" value="Unassembled WGS sequence"/>
</dbReference>
<dbReference type="SUPFAM" id="SSF101756">
    <property type="entry name" value="Hypothetical protein YgiW"/>
    <property type="match status" value="1"/>
</dbReference>
<evidence type="ECO:0000256" key="2">
    <source>
        <dbReference type="SAM" id="SignalP"/>
    </source>
</evidence>
<dbReference type="AlphaFoldDB" id="A0A949WJV6"/>
<dbReference type="PANTHER" id="PTHR36571">
    <property type="entry name" value="PROTEIN YGIW"/>
    <property type="match status" value="1"/>
</dbReference>
<evidence type="ECO:0000313" key="4">
    <source>
        <dbReference type="EMBL" id="MBV6547141.1"/>
    </source>
</evidence>
<sequence length="122" mass="13456">MKKLSLITALALSTISVSALASGFQGTANGGFTNNAQTVSRVTDIKDLRDDQYIVLQGKIVKQLTKDDFLFRDASGEIVVEIDKDDWGGTQVGPNDEIRIFGEVDKSWNKTEVDVHRVEKVQ</sequence>
<feature type="signal peptide" evidence="2">
    <location>
        <begin position="1"/>
        <end position="21"/>
    </location>
</feature>
<dbReference type="InterPro" id="IPR005220">
    <property type="entry name" value="CarO-like"/>
</dbReference>